<proteinExistence type="predicted"/>
<name>A0A167FE03_9GAMM</name>
<gene>
    <name evidence="2" type="ORF">N476_01915</name>
</gene>
<protein>
    <recommendedName>
        <fullName evidence="4">NAD-dependent dehydratase</fullName>
    </recommendedName>
</protein>
<dbReference type="AlphaFoldDB" id="A0A167FE03"/>
<sequence>MKAHKLDLYASYSLAFVWVFTGLTSVFFAPEVGFDILASADITGLVAQAAVYGGGALDVALGLWVLTRRYVRLCCLVQVSVILMYSALLTLIDASFWLHPFGPVTKNFPIIVLIMCVYHNAAESEK</sequence>
<evidence type="ECO:0000313" key="2">
    <source>
        <dbReference type="EMBL" id="KZN52114.1"/>
    </source>
</evidence>
<keyword evidence="1" id="KW-1133">Transmembrane helix</keyword>
<reference evidence="2 3" key="1">
    <citation type="submission" date="2013-07" db="EMBL/GenBank/DDBJ databases">
        <title>Comparative Genomic and Metabolomic Analysis of Twelve Strains of Pseudoalteromonas luteoviolacea.</title>
        <authorList>
            <person name="Vynne N.G."/>
            <person name="Mansson M."/>
            <person name="Gram L."/>
        </authorList>
    </citation>
    <scope>NUCLEOTIDE SEQUENCE [LARGE SCALE GENOMIC DNA]</scope>
    <source>
        <strain evidence="2 3">H33</strain>
    </source>
</reference>
<dbReference type="RefSeq" id="WP_063361166.1">
    <property type="nucleotide sequence ID" value="NZ_AUXZ01000064.1"/>
</dbReference>
<organism evidence="2 3">
    <name type="scientific">Pseudoalteromonas luteoviolacea H33</name>
    <dbReference type="NCBI Taxonomy" id="1365251"/>
    <lineage>
        <taxon>Bacteria</taxon>
        <taxon>Pseudomonadati</taxon>
        <taxon>Pseudomonadota</taxon>
        <taxon>Gammaproteobacteria</taxon>
        <taxon>Alteromonadales</taxon>
        <taxon>Pseudoalteromonadaceae</taxon>
        <taxon>Pseudoalteromonas</taxon>
    </lineage>
</organism>
<evidence type="ECO:0008006" key="4">
    <source>
        <dbReference type="Google" id="ProtNLM"/>
    </source>
</evidence>
<dbReference type="Proteomes" id="UP000076503">
    <property type="component" value="Unassembled WGS sequence"/>
</dbReference>
<feature type="transmembrane region" description="Helical" evidence="1">
    <location>
        <begin position="73"/>
        <end position="98"/>
    </location>
</feature>
<keyword evidence="1" id="KW-0812">Transmembrane</keyword>
<dbReference type="InterPro" id="IPR025695">
    <property type="entry name" value="DoxX-like"/>
</dbReference>
<dbReference type="EMBL" id="AUXZ01000064">
    <property type="protein sequence ID" value="KZN52114.1"/>
    <property type="molecule type" value="Genomic_DNA"/>
</dbReference>
<evidence type="ECO:0000256" key="1">
    <source>
        <dbReference type="SAM" id="Phobius"/>
    </source>
</evidence>
<feature type="transmembrane region" description="Helical" evidence="1">
    <location>
        <begin position="12"/>
        <end position="30"/>
    </location>
</feature>
<keyword evidence="1" id="KW-0472">Membrane</keyword>
<accession>A0A167FE03</accession>
<feature type="transmembrane region" description="Helical" evidence="1">
    <location>
        <begin position="42"/>
        <end position="66"/>
    </location>
</feature>
<dbReference type="Pfam" id="PF13781">
    <property type="entry name" value="DoxX_3"/>
    <property type="match status" value="1"/>
</dbReference>
<dbReference type="OrthoDB" id="9776313at2"/>
<comment type="caution">
    <text evidence="2">The sequence shown here is derived from an EMBL/GenBank/DDBJ whole genome shotgun (WGS) entry which is preliminary data.</text>
</comment>
<evidence type="ECO:0000313" key="3">
    <source>
        <dbReference type="Proteomes" id="UP000076503"/>
    </source>
</evidence>
<dbReference type="PATRIC" id="fig|1365251.3.peg.1545"/>
<feature type="transmembrane region" description="Helical" evidence="1">
    <location>
        <begin position="104"/>
        <end position="121"/>
    </location>
</feature>